<comment type="caution">
    <text evidence="8">The sequence shown here is derived from an EMBL/GenBank/DDBJ whole genome shotgun (WGS) entry which is preliminary data.</text>
</comment>
<evidence type="ECO:0000256" key="2">
    <source>
        <dbReference type="ARBA" id="ARBA00022475"/>
    </source>
</evidence>
<evidence type="ECO:0000256" key="5">
    <source>
        <dbReference type="ARBA" id="ARBA00023136"/>
    </source>
</evidence>
<evidence type="ECO:0000256" key="4">
    <source>
        <dbReference type="ARBA" id="ARBA00022989"/>
    </source>
</evidence>
<dbReference type="PANTHER" id="PTHR40064">
    <property type="entry name" value="MEMBRANE PROTEIN-RELATED"/>
    <property type="match status" value="1"/>
</dbReference>
<evidence type="ECO:0000256" key="3">
    <source>
        <dbReference type="ARBA" id="ARBA00022692"/>
    </source>
</evidence>
<dbReference type="EMBL" id="QUBQ01000001">
    <property type="protein sequence ID" value="REK77913.1"/>
    <property type="molecule type" value="Genomic_DNA"/>
</dbReference>
<evidence type="ECO:0000313" key="9">
    <source>
        <dbReference type="Proteomes" id="UP000261905"/>
    </source>
</evidence>
<feature type="transmembrane region" description="Helical" evidence="6">
    <location>
        <begin position="50"/>
        <end position="81"/>
    </location>
</feature>
<dbReference type="GO" id="GO:0005886">
    <property type="term" value="C:plasma membrane"/>
    <property type="evidence" value="ECO:0007669"/>
    <property type="project" value="UniProtKB-SubCell"/>
</dbReference>
<dbReference type="Proteomes" id="UP000261905">
    <property type="component" value="Unassembled WGS sequence"/>
</dbReference>
<proteinExistence type="predicted"/>
<protein>
    <submittedName>
        <fullName evidence="8">Aromatic acid exporter family protein</fullName>
    </submittedName>
</protein>
<keyword evidence="3 6" id="KW-0812">Transmembrane</keyword>
<dbReference type="AlphaFoldDB" id="A0A371PP35"/>
<dbReference type="OrthoDB" id="357521at2"/>
<name>A0A371PP35_9BACL</name>
<organism evidence="8 9">
    <name type="scientific">Paenibacillus paeoniae</name>
    <dbReference type="NCBI Taxonomy" id="2292705"/>
    <lineage>
        <taxon>Bacteria</taxon>
        <taxon>Bacillati</taxon>
        <taxon>Bacillota</taxon>
        <taxon>Bacilli</taxon>
        <taxon>Bacillales</taxon>
        <taxon>Paenibacillaceae</taxon>
        <taxon>Paenibacillus</taxon>
    </lineage>
</organism>
<keyword evidence="9" id="KW-1185">Reference proteome</keyword>
<dbReference type="PANTHER" id="PTHR40064:SF1">
    <property type="entry name" value="MEMBRANE PROTEIN"/>
    <property type="match status" value="1"/>
</dbReference>
<evidence type="ECO:0000313" key="8">
    <source>
        <dbReference type="EMBL" id="REK77913.1"/>
    </source>
</evidence>
<dbReference type="InterPro" id="IPR052984">
    <property type="entry name" value="UPF0421"/>
</dbReference>
<accession>A0A371PP35</accession>
<comment type="subcellular location">
    <subcellularLocation>
        <location evidence="1">Cell membrane</location>
        <topology evidence="1">Multi-pass membrane protein</topology>
    </subcellularLocation>
</comment>
<keyword evidence="2" id="KW-1003">Cell membrane</keyword>
<feature type="transmembrane region" description="Helical" evidence="6">
    <location>
        <begin position="12"/>
        <end position="38"/>
    </location>
</feature>
<dbReference type="InterPro" id="IPR038323">
    <property type="entry name" value="ArAE_1_C_sf"/>
</dbReference>
<keyword evidence="4 6" id="KW-1133">Transmembrane helix</keyword>
<gene>
    <name evidence="8" type="ORF">DX130_09150</name>
</gene>
<dbReference type="InterPro" id="IPR010343">
    <property type="entry name" value="ArAE_1"/>
</dbReference>
<reference evidence="8 9" key="1">
    <citation type="submission" date="2018-08" db="EMBL/GenBank/DDBJ databases">
        <title>Paenibacillus sp. M4BSY-1, whole genome shotgun sequence.</title>
        <authorList>
            <person name="Tuo L."/>
        </authorList>
    </citation>
    <scope>NUCLEOTIDE SEQUENCE [LARGE SCALE GENOMIC DNA]</scope>
    <source>
        <strain evidence="8 9">M4BSY-1</strain>
    </source>
</reference>
<keyword evidence="5 6" id="KW-0472">Membrane</keyword>
<feature type="domain" description="Putative aromatic acid exporter C-terminal" evidence="7">
    <location>
        <begin position="145"/>
        <end position="308"/>
    </location>
</feature>
<sequence>MGIRVIKTAIAAIAAIYTAYYLGLEPALSAGMLAILGVEVTRMKGLKSAFARFVASVLGLFFASLIFTVFGFHYWAVAIYIMVSFPILSRFHLKDGIITSAVIVFHLFTHGQVTPSFLGNEILLLFVGLGWATAINFIYMPKDGKELLAVRSQLENSLSTIFCEMAATLRDPSRLWNGSELLDAHRIIDEGTKRSIRNSENRLWYQESSSYWSGYFEMRRQQLYSIQQMLAELSLVYEKWPQGELIAELLERLAGDVKSEVYQGKAEGMVFELMRSFRAMELPKTREEFEIRAALLTLLHEVDRYLAVAKRMKKKNDRAGAERRSSGAI</sequence>
<evidence type="ECO:0000259" key="7">
    <source>
        <dbReference type="Pfam" id="PF11728"/>
    </source>
</evidence>
<dbReference type="InterPro" id="IPR021062">
    <property type="entry name" value="ArAE_1_C"/>
</dbReference>
<dbReference type="Pfam" id="PF06081">
    <property type="entry name" value="ArAE_1"/>
    <property type="match status" value="1"/>
</dbReference>
<evidence type="ECO:0000256" key="6">
    <source>
        <dbReference type="SAM" id="Phobius"/>
    </source>
</evidence>
<dbReference type="Gene3D" id="1.20.120.940">
    <property type="entry name" value="Putative aromatic acid exporter, C-terminal domain"/>
    <property type="match status" value="1"/>
</dbReference>
<feature type="transmembrane region" description="Helical" evidence="6">
    <location>
        <begin position="122"/>
        <end position="139"/>
    </location>
</feature>
<evidence type="ECO:0000256" key="1">
    <source>
        <dbReference type="ARBA" id="ARBA00004651"/>
    </source>
</evidence>
<dbReference type="Pfam" id="PF11728">
    <property type="entry name" value="ArAE_1_C"/>
    <property type="match status" value="1"/>
</dbReference>